<name>A0A2H0TZE7_9BACT</name>
<protein>
    <submittedName>
        <fullName evidence="1">Uncharacterized protein</fullName>
    </submittedName>
</protein>
<gene>
    <name evidence="1" type="ORF">COU28_00735</name>
</gene>
<reference evidence="2" key="1">
    <citation type="submission" date="2017-09" db="EMBL/GenBank/DDBJ databases">
        <title>Depth-based differentiation of microbial function through sediment-hosted aquifers and enrichment of novel symbionts in the deep terrestrial subsurface.</title>
        <authorList>
            <person name="Probst A.J."/>
            <person name="Ladd B."/>
            <person name="Jarett J.K."/>
            <person name="Geller-Mcgrath D.E."/>
            <person name="Sieber C.M.K."/>
            <person name="Emerson J.B."/>
            <person name="Anantharaman K."/>
            <person name="Thomas B.C."/>
            <person name="Malmstrom R."/>
            <person name="Stieglmeier M."/>
            <person name="Klingl A."/>
            <person name="Woyke T."/>
            <person name="Ryan C.M."/>
            <person name="Banfield J.F."/>
        </authorList>
    </citation>
    <scope>NUCLEOTIDE SEQUENCE [LARGE SCALE GENOMIC DNA]</scope>
</reference>
<comment type="caution">
    <text evidence="1">The sequence shown here is derived from an EMBL/GenBank/DDBJ whole genome shotgun (WGS) entry which is preliminary data.</text>
</comment>
<proteinExistence type="predicted"/>
<evidence type="ECO:0000313" key="1">
    <source>
        <dbReference type="EMBL" id="PIR78598.1"/>
    </source>
</evidence>
<evidence type="ECO:0000313" key="2">
    <source>
        <dbReference type="Proteomes" id="UP000230852"/>
    </source>
</evidence>
<dbReference type="EMBL" id="PFBU01000013">
    <property type="protein sequence ID" value="PIR78598.1"/>
    <property type="molecule type" value="Genomic_DNA"/>
</dbReference>
<dbReference type="Proteomes" id="UP000230852">
    <property type="component" value="Unassembled WGS sequence"/>
</dbReference>
<dbReference type="AlphaFoldDB" id="A0A2H0TZE7"/>
<accession>A0A2H0TZE7</accession>
<sequence>MEQEMSPKYEAQLRSKIRFMPKKNVDKTDYSDPHMAWQAEHDGIGTNNDYILFDDKGNIVLNSGATHPDSLEAPIIEDEIRKQYEARFPGKTLDKNLANSIDKK</sequence>
<organism evidence="1 2">
    <name type="scientific">Candidatus Magasanikbacteria bacterium CG10_big_fil_rev_8_21_14_0_10_36_16</name>
    <dbReference type="NCBI Taxonomy" id="1974645"/>
    <lineage>
        <taxon>Bacteria</taxon>
        <taxon>Candidatus Magasanikiibacteriota</taxon>
    </lineage>
</organism>